<dbReference type="RefSeq" id="WP_106255316.1">
    <property type="nucleotide sequence ID" value="NZ_CAWNSW010000015.1"/>
</dbReference>
<evidence type="ECO:0000256" key="9">
    <source>
        <dbReference type="ARBA" id="ARBA00023136"/>
    </source>
</evidence>
<keyword evidence="5" id="KW-0808">Transferase</keyword>
<dbReference type="PANTHER" id="PTHR12468:SF2">
    <property type="entry name" value="GPI MANNOSYLTRANSFERASE 2"/>
    <property type="match status" value="1"/>
</dbReference>
<dbReference type="UniPathway" id="UPA00196"/>
<feature type="transmembrane region" description="Helical" evidence="10">
    <location>
        <begin position="189"/>
        <end position="218"/>
    </location>
</feature>
<evidence type="ECO:0000256" key="1">
    <source>
        <dbReference type="ARBA" id="ARBA00004477"/>
    </source>
</evidence>
<dbReference type="GO" id="GO:0006506">
    <property type="term" value="P:GPI anchor biosynthetic process"/>
    <property type="evidence" value="ECO:0007669"/>
    <property type="project" value="UniProtKB-UniPathway"/>
</dbReference>
<evidence type="ECO:0000256" key="10">
    <source>
        <dbReference type="SAM" id="Phobius"/>
    </source>
</evidence>
<evidence type="ECO:0000256" key="7">
    <source>
        <dbReference type="ARBA" id="ARBA00022824"/>
    </source>
</evidence>
<dbReference type="AlphaFoldDB" id="A0A2T1EIB5"/>
<dbReference type="Pfam" id="PF04188">
    <property type="entry name" value="Mannosyl_trans2"/>
    <property type="match status" value="1"/>
</dbReference>
<feature type="transmembrane region" description="Helical" evidence="10">
    <location>
        <begin position="304"/>
        <end position="325"/>
    </location>
</feature>
<dbReference type="GO" id="GO:0004376">
    <property type="term" value="F:GPI mannosyltransferase activity"/>
    <property type="evidence" value="ECO:0007669"/>
    <property type="project" value="InterPro"/>
</dbReference>
<organism evidence="11 12">
    <name type="scientific">Stenomitos frigidus ULC18</name>
    <dbReference type="NCBI Taxonomy" id="2107698"/>
    <lineage>
        <taxon>Bacteria</taxon>
        <taxon>Bacillati</taxon>
        <taxon>Cyanobacteriota</taxon>
        <taxon>Cyanophyceae</taxon>
        <taxon>Leptolyngbyales</taxon>
        <taxon>Leptolyngbyaceae</taxon>
        <taxon>Stenomitos</taxon>
    </lineage>
</organism>
<feature type="transmembrane region" description="Helical" evidence="10">
    <location>
        <begin position="118"/>
        <end position="138"/>
    </location>
</feature>
<evidence type="ECO:0000313" key="11">
    <source>
        <dbReference type="EMBL" id="PSB32453.1"/>
    </source>
</evidence>
<feature type="transmembrane region" description="Helical" evidence="10">
    <location>
        <begin position="12"/>
        <end position="35"/>
    </location>
</feature>
<evidence type="ECO:0000256" key="8">
    <source>
        <dbReference type="ARBA" id="ARBA00022989"/>
    </source>
</evidence>
<proteinExistence type="predicted"/>
<evidence type="ECO:0000256" key="4">
    <source>
        <dbReference type="ARBA" id="ARBA00022676"/>
    </source>
</evidence>
<reference evidence="11 12" key="2">
    <citation type="submission" date="2018-03" db="EMBL/GenBank/DDBJ databases">
        <title>The ancient ancestry and fast evolution of plastids.</title>
        <authorList>
            <person name="Moore K.R."/>
            <person name="Magnabosco C."/>
            <person name="Momper L."/>
            <person name="Gold D.A."/>
            <person name="Bosak T."/>
            <person name="Fournier G.P."/>
        </authorList>
    </citation>
    <scope>NUCLEOTIDE SEQUENCE [LARGE SCALE GENOMIC DNA]</scope>
    <source>
        <strain evidence="11 12">ULC18</strain>
    </source>
</reference>
<reference evidence="12" key="1">
    <citation type="submission" date="2018-02" db="EMBL/GenBank/DDBJ databases">
        <authorList>
            <person name="Moore K."/>
            <person name="Momper L."/>
        </authorList>
    </citation>
    <scope>NUCLEOTIDE SEQUENCE [LARGE SCALE GENOMIC DNA]</scope>
    <source>
        <strain evidence="12">ULC18</strain>
    </source>
</reference>
<dbReference type="OrthoDB" id="151635at2"/>
<evidence type="ECO:0000256" key="3">
    <source>
        <dbReference type="ARBA" id="ARBA00022502"/>
    </source>
</evidence>
<dbReference type="PANTHER" id="PTHR12468">
    <property type="entry name" value="GPI MANNOSYLTRANSFERASE 2"/>
    <property type="match status" value="1"/>
</dbReference>
<evidence type="ECO:0000256" key="2">
    <source>
        <dbReference type="ARBA" id="ARBA00004687"/>
    </source>
</evidence>
<feature type="transmembrane region" description="Helical" evidence="10">
    <location>
        <begin position="225"/>
        <end position="246"/>
    </location>
</feature>
<keyword evidence="4" id="KW-0328">Glycosyltransferase</keyword>
<feature type="transmembrane region" description="Helical" evidence="10">
    <location>
        <begin position="331"/>
        <end position="349"/>
    </location>
</feature>
<keyword evidence="8 10" id="KW-1133">Transmembrane helix</keyword>
<dbReference type="Proteomes" id="UP000239576">
    <property type="component" value="Unassembled WGS sequence"/>
</dbReference>
<name>A0A2T1EIB5_9CYAN</name>
<comment type="pathway">
    <text evidence="2">Glycolipid biosynthesis; glycosylphosphatidylinositol-anchor biosynthesis.</text>
</comment>
<feature type="transmembrane region" description="Helical" evidence="10">
    <location>
        <begin position="356"/>
        <end position="376"/>
    </location>
</feature>
<protein>
    <recommendedName>
        <fullName evidence="13">Glycosyltransferase RgtA/B/C/D-like domain-containing protein</fullName>
    </recommendedName>
</protein>
<keyword evidence="9 10" id="KW-0472">Membrane</keyword>
<feature type="transmembrane region" description="Helical" evidence="10">
    <location>
        <begin position="280"/>
        <end position="297"/>
    </location>
</feature>
<comment type="subcellular location">
    <subcellularLocation>
        <location evidence="1">Endoplasmic reticulum membrane</location>
        <topology evidence="1">Multi-pass membrane protein</topology>
    </subcellularLocation>
</comment>
<dbReference type="GO" id="GO:0000009">
    <property type="term" value="F:alpha-1,6-mannosyltransferase activity"/>
    <property type="evidence" value="ECO:0007669"/>
    <property type="project" value="InterPro"/>
</dbReference>
<dbReference type="GO" id="GO:0016020">
    <property type="term" value="C:membrane"/>
    <property type="evidence" value="ECO:0007669"/>
    <property type="project" value="GOC"/>
</dbReference>
<sequence length="380" mass="42045">MKAFQSSSQTNGILFVLAIWLLSRLLIIAAMQLLAPLVFTSPVHTEWALGSSPHDFVPGYIPQRGWELFSHWDGKWYRSIAIEGYEYVNDGQQHSIAFFPLFPVVLRGVMSLGLQFEVAAPLVNNLALLGTVILLYFWVAESHSIQTAKWVAAVFVLYPSSLFGTVAYTEGLFLLVSTAALRAYDQHHYGWAAFWGALASASRVFGMSLIPAFLFLAWKEARPPIAYVTGLAASGGLLLFCLYSGVRFGDPLAFIHTQQGWEHESLLEIVKNALTLDKTSLFAVLALSISVFLLWRFRTQMPPVVTAYGVVSLVLLLSAGVTSGLSTASTARYLYGIVSVSVGLGLWLTRYPRWGYALLCYFAILLFQDAFHFAGWDFVG</sequence>
<dbReference type="GO" id="GO:0031501">
    <property type="term" value="C:mannosyltransferase complex"/>
    <property type="evidence" value="ECO:0007669"/>
    <property type="project" value="TreeGrafter"/>
</dbReference>
<evidence type="ECO:0008006" key="13">
    <source>
        <dbReference type="Google" id="ProtNLM"/>
    </source>
</evidence>
<keyword evidence="12" id="KW-1185">Reference proteome</keyword>
<keyword evidence="3" id="KW-0337">GPI-anchor biosynthesis</keyword>
<dbReference type="InterPro" id="IPR007315">
    <property type="entry name" value="PIG-V/Gpi18"/>
</dbReference>
<keyword evidence="7" id="KW-0256">Endoplasmic reticulum</keyword>
<evidence type="ECO:0000313" key="12">
    <source>
        <dbReference type="Proteomes" id="UP000239576"/>
    </source>
</evidence>
<feature type="transmembrane region" description="Helical" evidence="10">
    <location>
        <begin position="150"/>
        <end position="169"/>
    </location>
</feature>
<evidence type="ECO:0000256" key="6">
    <source>
        <dbReference type="ARBA" id="ARBA00022692"/>
    </source>
</evidence>
<dbReference type="EMBL" id="PVWK01000027">
    <property type="protein sequence ID" value="PSB32453.1"/>
    <property type="molecule type" value="Genomic_DNA"/>
</dbReference>
<accession>A0A2T1EIB5</accession>
<evidence type="ECO:0000256" key="5">
    <source>
        <dbReference type="ARBA" id="ARBA00022679"/>
    </source>
</evidence>
<comment type="caution">
    <text evidence="11">The sequence shown here is derived from an EMBL/GenBank/DDBJ whole genome shotgun (WGS) entry which is preliminary data.</text>
</comment>
<gene>
    <name evidence="11" type="ORF">C7B82_05520</name>
</gene>
<keyword evidence="6 10" id="KW-0812">Transmembrane</keyword>